<dbReference type="GO" id="GO:0043041">
    <property type="term" value="P:amino acid activation for nonribosomal peptide biosynthetic process"/>
    <property type="evidence" value="ECO:0007669"/>
    <property type="project" value="TreeGrafter"/>
</dbReference>
<dbReference type="InterPro" id="IPR042099">
    <property type="entry name" value="ANL_N_sf"/>
</dbReference>
<dbReference type="Pfam" id="PF08242">
    <property type="entry name" value="Methyltransf_12"/>
    <property type="match status" value="1"/>
</dbReference>
<feature type="domain" description="Carrier" evidence="10">
    <location>
        <begin position="1046"/>
        <end position="1121"/>
    </location>
</feature>
<evidence type="ECO:0000256" key="5">
    <source>
        <dbReference type="ARBA" id="ARBA00022450"/>
    </source>
</evidence>
<dbReference type="Gene3D" id="3.40.50.150">
    <property type="entry name" value="Vaccinia Virus protein VP39"/>
    <property type="match status" value="1"/>
</dbReference>
<dbReference type="SUPFAM" id="SSF47336">
    <property type="entry name" value="ACP-like"/>
    <property type="match status" value="5"/>
</dbReference>
<feature type="domain" description="Carrier" evidence="10">
    <location>
        <begin position="3421"/>
        <end position="3496"/>
    </location>
</feature>
<dbReference type="Gene3D" id="3.40.50.12780">
    <property type="entry name" value="N-terminal domain of ligase-like"/>
    <property type="match status" value="4"/>
</dbReference>
<dbReference type="PROSITE" id="PS00455">
    <property type="entry name" value="AMP_BINDING"/>
    <property type="match status" value="4"/>
</dbReference>
<comment type="cofactor">
    <cofactor evidence="1">
        <name>pantetheine 4'-phosphate</name>
        <dbReference type="ChEBI" id="CHEBI:47942"/>
    </cofactor>
</comment>
<protein>
    <recommendedName>
        <fullName evidence="4">Phenyloxazoline synthase MbtB</fullName>
    </recommendedName>
    <alternativeName>
        <fullName evidence="9">Mycobactin synthetase protein B</fullName>
    </alternativeName>
</protein>
<dbReference type="EMBL" id="SMFZ01000001">
    <property type="protein sequence ID" value="TCK25717.1"/>
    <property type="molecule type" value="Genomic_DNA"/>
</dbReference>
<dbReference type="FunFam" id="3.30.559.30:FF:000006">
    <property type="entry name" value="Yersiniabactin polyketide/non-ribosomal peptide synthetase"/>
    <property type="match status" value="4"/>
</dbReference>
<dbReference type="FunFam" id="3.40.50.12780:FF:000012">
    <property type="entry name" value="Non-ribosomal peptide synthetase"/>
    <property type="match status" value="4"/>
</dbReference>
<dbReference type="FunFam" id="1.10.1200.10:FF:000016">
    <property type="entry name" value="Non-ribosomal peptide synthase"/>
    <property type="match status" value="1"/>
</dbReference>
<dbReference type="InterPro" id="IPR000873">
    <property type="entry name" value="AMP-dep_synth/lig_dom"/>
</dbReference>
<dbReference type="SUPFAM" id="SSF56801">
    <property type="entry name" value="Acetyl-CoA synthetase-like"/>
    <property type="match status" value="4"/>
</dbReference>
<comment type="caution">
    <text evidence="11">The sequence shown here is derived from an EMBL/GenBank/DDBJ whole genome shotgun (WGS) entry which is preliminary data.</text>
</comment>
<keyword evidence="5" id="KW-0596">Phosphopantetheine</keyword>
<dbReference type="Gene3D" id="3.30.300.30">
    <property type="match status" value="5"/>
</dbReference>
<keyword evidence="7" id="KW-0436">Ligase</keyword>
<dbReference type="InterPro" id="IPR013217">
    <property type="entry name" value="Methyltransf_12"/>
</dbReference>
<dbReference type="Gene3D" id="3.30.559.30">
    <property type="entry name" value="Nonribosomal peptide synthetase, condensation domain"/>
    <property type="match status" value="4"/>
</dbReference>
<evidence type="ECO:0000256" key="2">
    <source>
        <dbReference type="ARBA" id="ARBA00005102"/>
    </source>
</evidence>
<dbReference type="InterPro" id="IPR029063">
    <property type="entry name" value="SAM-dependent_MTases_sf"/>
</dbReference>
<dbReference type="PANTHER" id="PTHR45527:SF10">
    <property type="entry name" value="PYOCHELIN SYNTHASE PCHF"/>
    <property type="match status" value="1"/>
</dbReference>
<dbReference type="Gene3D" id="1.10.1200.10">
    <property type="entry name" value="ACP-like"/>
    <property type="match status" value="3"/>
</dbReference>
<dbReference type="PROSITE" id="PS50075">
    <property type="entry name" value="CARRIER"/>
    <property type="match status" value="5"/>
</dbReference>
<dbReference type="Pfam" id="PF00501">
    <property type="entry name" value="AMP-binding"/>
    <property type="match status" value="4"/>
</dbReference>
<evidence type="ECO:0000256" key="6">
    <source>
        <dbReference type="ARBA" id="ARBA00022553"/>
    </source>
</evidence>
<dbReference type="GO" id="GO:0009403">
    <property type="term" value="P:toxin biosynthetic process"/>
    <property type="evidence" value="ECO:0007669"/>
    <property type="project" value="UniProtKB-ARBA"/>
</dbReference>
<dbReference type="GO" id="GO:0000036">
    <property type="term" value="F:acyl carrier activity"/>
    <property type="evidence" value="ECO:0007669"/>
    <property type="project" value="TreeGrafter"/>
</dbReference>
<dbReference type="NCBIfam" id="TIGR01733">
    <property type="entry name" value="AA-adenyl-dom"/>
    <property type="match status" value="4"/>
</dbReference>
<keyword evidence="12" id="KW-1185">Reference proteome</keyword>
<evidence type="ECO:0000259" key="10">
    <source>
        <dbReference type="PROSITE" id="PS50075"/>
    </source>
</evidence>
<evidence type="ECO:0000256" key="1">
    <source>
        <dbReference type="ARBA" id="ARBA00001957"/>
    </source>
</evidence>
<dbReference type="SUPFAM" id="SSF52777">
    <property type="entry name" value="CoA-dependent acyltransferases"/>
    <property type="match status" value="8"/>
</dbReference>
<keyword evidence="8" id="KW-0677">Repeat</keyword>
<dbReference type="SUPFAM" id="SSF53335">
    <property type="entry name" value="S-adenosyl-L-methionine-dependent methyltransferases"/>
    <property type="match status" value="1"/>
</dbReference>
<evidence type="ECO:0000256" key="8">
    <source>
        <dbReference type="ARBA" id="ARBA00022737"/>
    </source>
</evidence>
<name>A0A4R1HSU1_PSEEN</name>
<dbReference type="CDD" id="cd12114">
    <property type="entry name" value="A_NRPS_TlmIV_like"/>
    <property type="match status" value="4"/>
</dbReference>
<dbReference type="NCBIfam" id="NF003417">
    <property type="entry name" value="PRK04813.1"/>
    <property type="match status" value="5"/>
</dbReference>
<dbReference type="GO" id="GO:0005737">
    <property type="term" value="C:cytoplasm"/>
    <property type="evidence" value="ECO:0007669"/>
    <property type="project" value="TreeGrafter"/>
</dbReference>
<gene>
    <name evidence="11" type="ORF">EV378_1537</name>
</gene>
<dbReference type="InterPro" id="IPR009081">
    <property type="entry name" value="PP-bd_ACP"/>
</dbReference>
<evidence type="ECO:0000313" key="11">
    <source>
        <dbReference type="EMBL" id="TCK25717.1"/>
    </source>
</evidence>
<evidence type="ECO:0000256" key="9">
    <source>
        <dbReference type="ARBA" id="ARBA00033440"/>
    </source>
</evidence>
<dbReference type="InterPro" id="IPR036736">
    <property type="entry name" value="ACP-like_sf"/>
</dbReference>
<keyword evidence="6" id="KW-0597">Phosphoprotein</keyword>
<organism evidence="11 12">
    <name type="scientific">Pseudonocardia endophytica</name>
    <dbReference type="NCBI Taxonomy" id="401976"/>
    <lineage>
        <taxon>Bacteria</taxon>
        <taxon>Bacillati</taxon>
        <taxon>Actinomycetota</taxon>
        <taxon>Actinomycetes</taxon>
        <taxon>Pseudonocardiales</taxon>
        <taxon>Pseudonocardiaceae</taxon>
        <taxon>Pseudonocardia</taxon>
    </lineage>
</organism>
<dbReference type="PROSITE" id="PS00012">
    <property type="entry name" value="PHOSPHOPANTETHEINE"/>
    <property type="match status" value="3"/>
</dbReference>
<dbReference type="InterPro" id="IPR057737">
    <property type="entry name" value="Condensation_MtbB-like"/>
</dbReference>
<accession>A0A4R1HSU1</accession>
<sequence>MDVQKTSLTLESVRCEVADVLGCAPDDLAPDEDLLLLGLDSVAMMRLAGRWRRAGVAVSFAEMAETPTLAAWSALLAGPNADSGPEPAGIEIDERAPFALTPVQHAYWVGRGDDQPLGGVGCHAYLEFDGAGVDPARLDAAVAGLVARHSQLRARFGDDGTQQLTDTGAWTGVTVHDLRDDADVDRALADVRERLSHRRLDVAAGQVFDVALSLLPGGATRVHLELDLLVADVLSLQILCRDLAALYADPAAALPPAGYGFARYLAERAARSGPQRERARAYWQERIGELPGGPQLPLAVDPDAVRRPRFTRRVHRVSAEDTARLVGLARAHDLTPAMVLATAYALTLAAWSAEPRFLLNLPLFDRQEIHPDVPNMVADFTNLVLVDVDTTPEAAATFVGAAHRVQSRMRANADHAGYSAIEVLRDLARNRPDERRTAPVVFASNIGSELLDARFRSAIGELGWMISQTPQVWLDHQLYEVDGGLMLTWDSVDALFPDGVPDAMFDAYRRLLARLLAGGWDRPLPALVPDAQLAVRAAVNATAGPCPDALLHDGFFARAAERPDRTALLHDGGMTTYSELAALALCVAGHLSHTGLAPGEPVAVTVPRGPGQIVAVLGILAAGGVYVPVGVDQPPARRERIHAAAGIRTVITPAVLDEARGARPLTAPLPVDPDALAYVIFTSGSTGEPKGVEITHRAAVNTIDDINRRFHIGPDDRVLAVSALDFDLSVYDVFGLLGAGGAVVLVDEADRRDPDVWNRACRTHGITVWNSVPALLDMLLVAAGDVPPTLRLAMVSGDWVPLDLPGRVRTASDGRCRLVALGGATEAAIWSNWFDTADQPPGWPSVPYGHPLTNQRFRVVDEHAHDCPDWVPGELWIGGTGVAQGYRGDPDRTADRFVTHDGHRWYRTGDLGRYHPDGTLEFLGRRDHQVKIRGHRIELGEIETALRDAPGVRAAAAAVTVGGGRRIAAALVLDGPPDPGGAGPEGSALDAVRAAARAALPGYMVPERWHVVDALPLTANGKVDRSQLDRVLAELDSAEPEVASLPPQGAAETAVADAWAAELNTAGIGRDADFFLLGGDSLIATRVVARLRADGVDGADLPTLFRRPVLADFAASLRTGTPDAERPPVLPADPEHRHEPFALTEVQRAYWLGRSTGLALGGVGTTYHVELDGDRVDVPGLERAFDRLIARHEMLRAVVDDDGRQRILPEVGPFTIPVAEADDAAAASARIEAQLARPLFDLTSWPLFAACAVHYPDGRTRLGVTLDYAVFDALSVKLVLAELAVLYTDPDAPLPSVGVSFRDYVENLPADTAAREADERWWRDRLPALPPAPRLPLATDPADVVAPRFTRRTITVPADAWSRIKDRARAHRLTPSAVLLAGYADVLAAFSGGRALSVNLTLFDRRAVHPDIDHVLGDFTSLLLVAHSPGDDPDWATTARRVQEQLAAGLEHRSVSAVWVQRELTRTVGQAEAAMPVVFTSTLGMDDDLFDRMPDGFPELVGGLSQTPQVWLDQQVMEQRGDLVVSWDAVEDLFPDGLLDTMFDAYRRLLDHLAERGWDAPAPAHLPASQRAVREAVNATGAPEPVGLLHDAIFHHAGAVPDRIALLWGDETVSYGELADRALRLAGHLRRTGVERGEPVAVTLPRGPGQVVAVLGILAAGGVYVPVGVDQPAARRERIHAAAGVRSVVTEALLKQTGEPLDAPVAVDRDALAYVIFTSGSTGEPKGVEITHRAALNTVVDINRRFHIGPDDRVLAVSALDFDLSVYDVFGLLGAGGAVVLVADEDRRDPDAWSRACRTHGVTVWNSVPALLDMLLVTATDLPPTLRLAMVSGDWVPLDLPARVRTAGGGRCRLVALGGATEAAIWSNWFDTADQPAGWPSVPYGHPLTNQRFRVVDERERDCPDWVPGELWIGGTGVAQGYRGDPGKTAERFVEHDGERWYRTGDLGRYHPDGTLEFLGRRDHQVKIRGHRIELGEIETALRDHPGVQDAVAGVDAERRRIVAAVVEAAAEPVTAPRFAEDAPVVDPARVVEAELTEALLARVLTRDLADGTEPPRAWRDWLVGRGAADLTDLAERADDARWAELSRRAAGTHLAPVAAALDARRVELAAIVGGEQDPRTLLDDPLLSPEAQAASRPETVTALGEIADRLTALAAFLDRPVRVVELGARTGTSAERLLTEVPGLDYVLTDPSAALLDAARTRLHGHRATAVALPDGVVPDDLRHRFDVVLAVGALHREADPVAAGRLVSLLLAPGGRLLAWEPAELAPLSLLTVPLLDDGAGSRSPLLSATEWAETLTAARLDAVEIAGRGPSLLMGALRPADRPVADPEVLGSWLTDRLPAHMVPDRIGVLASVPLSANGKVDRDRVLRLLGAGAPQPEFVAPRGRSEQAVAAIWADLLGVPRVSRDGDFFLLGGDSLIATRLVARLRGAGLTAGSSSGVLGRLFQNPVLSDFVAGLRAAEGTAPDRVLVPDPDRRHEPFDLSDVQQAYWLGRQAGFTLGAVGSHCYFEFDGRDVDPARIEEACNRLVARHDMLRTVVDPDGRQRVLRDVGRFTVPVVDRTGTDPAEAREALEALRAAMSHQVVDLGRWPLLDIRAVRHTGPDGAVRLRFGVSLDNFVFDGLSMMIFFAELSALYRDPDAALPPVGITFRDCVTGVETDPATREQAQRYWSERLATLPPAPKLPLAADPAGVTRPRFVRRETRLDAATWTAIKQRARENGLTPSVVLLTCYAQVLAAWSERQDVTVNLTLFDRHDVHPDVGHVIGDFTALLLVAHDPQPGATWLADATRLREQLGRDLAHRDVSAVAVQRELARVAGAADAAMPVVFTSALGLDDDLFDRAFDAPWQQVWGVSQTPQVWLDHQVMEQRGSLVLSWDAVDELFEPGVLDAMFDAYVGRLAWLAGGAWDSAAPQLVPPEQLAVRAAVNATDAPLPEGLLHEGFFAHAAARPDRPALFTDNGPVTYGELADRALRLAGHLVTGGLASGAPAAVTLPRGPDQVVAVLGILAAGGVYVPVGTDQPAHRRERIRAAAGVRTVVDRAVVDGSRSSEPLPAPVAVDRDALAYVIFTSGSTGEPKGVEITHRAALNTVVDINRRFHIGPDDRVLAVSALDFDLSVYDVFGLLGAGGALVPTTDDERRDPDAWLRACRTHGVTVWNSVPALLDMLLVTADALPPTLRLAMVSGDWVPLDLPDRVRTASAGRCRLIALGGATEAAIWSNWFDTAALQSGWTSVPYGRPLTNQRFRVVDTHGRDCPDHVLGELWIGGAGVAQGYRGDPGKTAERFVEHDGQRWYRTGDLGRYHPDGTLEFLGRRDHQVKIRGHRIELGEIETALAEHPGVAAAVAVAGGDRHHRTLAAFVVAGPELDPAALGPFLADRLPAYAVPAAFTVLDSLPLTSNGKVDRSRLTVDAAPAAEPVRSAPRGPVEELVAGAWADLLGVRTVGRDDDFFLLGGDSLVATRLVARLRAAGVGGVALNRLFEAPTLAGFCASLSTTGAVEERPAALALVADPERRHEPFPPTDVQRAYWLGRDEQFVLGGVGAHFYAELDGADVDVARLEQAWNGLIARHDMLRTVFDDDGRQRVLPDVGRFVIPVVDGGDEDLERLRDRMSHQVLDPSRWPLFDVRAVRYVDGGGQRRTRIGVGLDNLLVDALSIVAIYTELSRRYADPAVEPAPVEPTFRDYVLSVAPPPEVRERSEAWWRERIGTLPPAPRLPLAAEPAALPRPRFSRREARLGAERWATITERARAAGLTPSTVLMACYAEVLSAWSAQADLTLNLTLFDRRDVHPDIDRVLGDFTSLLLVPHRPRAGETWLERARRLQGEVWAGLEHRDVSAVWVQRELTKQTGDPDASMPVVFTSALGGHYELDDDLFGYADLVWGLTQTPQVWLDHQVVEYRGELVLNWDAVDDLFPDGMLDAMFAAYLGLLDRLDGDGWDAPAPELLPAAQAEVRRRVNATAHPEHPRPLHHDVFARATAAPERPALLGDGIEIAYGGLADAALRVAAVLRDSGVRDGDTVAVTVPRGPGQIVGVLGVLAAGGTYVPVGVDQPPARRDRIHAAAGVRTVVTEALLERARTRDPLDAPVPVDPDALAYVIFTSGSTGEPKGVEITHRAAVNTVDDVKRRFHIGSGDRVLAISALDFDLSVYDVFGLLGAGGAVVLVDEADRREARAWLRACRTHGVTVWNSVPALLDMLLVVAEELPPALRLALVSGDWVGLDLPGRLAAASGGRCRLISLGGATEAAIWSNHFDVADQPPGWTSVPYGHPLANQRFRVVDDLGRDCPDLVPGELWIGGTGVAQGYRGDPERTAERFVEHGGERWYRTGDLGRYHPDGTLEFLGRRDHQVKIRGHRIELGEIEAALAEHPGVAQVKAIAPGGRGDRRIAVVVVPADPGLATGDLPAFLADRLPAYALPSVYATADRLPLTPNGKVDARALAALVATDEVSDMDDPADGPAEEAVAAVWAEVLELPDPPGRGQNFFGLGGDSLAATRCVEILHRRYGVELSLRQLFTTPTVADTAAQLTADGAGAFESGSWEEGVV</sequence>
<dbReference type="GO" id="GO:0016874">
    <property type="term" value="F:ligase activity"/>
    <property type="evidence" value="ECO:0007669"/>
    <property type="project" value="UniProtKB-KW"/>
</dbReference>
<comment type="pathway">
    <text evidence="2">Siderophore biosynthesis; mycobactin biosynthesis.</text>
</comment>
<dbReference type="InterPro" id="IPR029058">
    <property type="entry name" value="AB_hydrolase_fold"/>
</dbReference>
<evidence type="ECO:0000313" key="12">
    <source>
        <dbReference type="Proteomes" id="UP000295560"/>
    </source>
</evidence>
<reference evidence="11 12" key="1">
    <citation type="submission" date="2019-03" db="EMBL/GenBank/DDBJ databases">
        <title>Sequencing the genomes of 1000 actinobacteria strains.</title>
        <authorList>
            <person name="Klenk H.-P."/>
        </authorList>
    </citation>
    <scope>NUCLEOTIDE SEQUENCE [LARGE SCALE GENOMIC DNA]</scope>
    <source>
        <strain evidence="11 12">DSM 44969</strain>
    </source>
</reference>
<dbReference type="GO" id="GO:0031177">
    <property type="term" value="F:phosphopantetheine binding"/>
    <property type="evidence" value="ECO:0007669"/>
    <property type="project" value="InterPro"/>
</dbReference>
<dbReference type="InterPro" id="IPR001242">
    <property type="entry name" value="Condensation_dom"/>
</dbReference>
<dbReference type="InterPro" id="IPR025110">
    <property type="entry name" value="AMP-bd_C"/>
</dbReference>
<dbReference type="RefSeq" id="WP_165922185.1">
    <property type="nucleotide sequence ID" value="NZ_SMFZ01000001.1"/>
</dbReference>
<evidence type="ECO:0000256" key="3">
    <source>
        <dbReference type="ARBA" id="ARBA00007380"/>
    </source>
</evidence>
<feature type="domain" description="Carrier" evidence="10">
    <location>
        <begin position="4451"/>
        <end position="4527"/>
    </location>
</feature>
<dbReference type="FunFam" id="3.30.559.10:FF:000023">
    <property type="entry name" value="Non-ribosomal peptide synthetase"/>
    <property type="match status" value="4"/>
</dbReference>
<comment type="similarity">
    <text evidence="3">Belongs to the ATP-dependent AMP-binding enzyme family. MbtB subfamily.</text>
</comment>
<dbReference type="Pfam" id="PF00550">
    <property type="entry name" value="PP-binding"/>
    <property type="match status" value="5"/>
</dbReference>
<dbReference type="CDD" id="cd19535">
    <property type="entry name" value="Cyc_NRPS"/>
    <property type="match status" value="4"/>
</dbReference>
<feature type="domain" description="Carrier" evidence="10">
    <location>
        <begin position="2384"/>
        <end position="2463"/>
    </location>
</feature>
<dbReference type="InterPro" id="IPR010071">
    <property type="entry name" value="AA_adenyl_dom"/>
</dbReference>
<dbReference type="InterPro" id="IPR020806">
    <property type="entry name" value="PKS_PP-bd"/>
</dbReference>
<dbReference type="Pfam" id="PF00668">
    <property type="entry name" value="Condensation"/>
    <property type="match status" value="4"/>
</dbReference>
<dbReference type="Pfam" id="PF13193">
    <property type="entry name" value="AMP-binding_C"/>
    <property type="match status" value="3"/>
</dbReference>
<dbReference type="InterPro" id="IPR045851">
    <property type="entry name" value="AMP-bd_C_sf"/>
</dbReference>
<dbReference type="SMART" id="SM00823">
    <property type="entry name" value="PKS_PP"/>
    <property type="match status" value="5"/>
</dbReference>
<dbReference type="CDD" id="cd02440">
    <property type="entry name" value="AdoMet_MTases"/>
    <property type="match status" value="1"/>
</dbReference>
<dbReference type="InterPro" id="IPR020845">
    <property type="entry name" value="AMP-binding_CS"/>
</dbReference>
<dbReference type="FunFam" id="3.30.300.30:FF:000015">
    <property type="entry name" value="Nonribosomal peptide synthase SidD"/>
    <property type="match status" value="1"/>
</dbReference>
<dbReference type="Gene3D" id="3.30.559.10">
    <property type="entry name" value="Chloramphenicol acetyltransferase-like domain"/>
    <property type="match status" value="4"/>
</dbReference>
<dbReference type="Gene3D" id="3.40.50.1820">
    <property type="entry name" value="alpha/beta hydrolase"/>
    <property type="match status" value="2"/>
</dbReference>
<proteinExistence type="inferred from homology"/>
<dbReference type="InterPro" id="IPR023213">
    <property type="entry name" value="CAT-like_dom_sf"/>
</dbReference>
<evidence type="ECO:0000256" key="4">
    <source>
        <dbReference type="ARBA" id="ARBA00016743"/>
    </source>
</evidence>
<dbReference type="Proteomes" id="UP000295560">
    <property type="component" value="Unassembled WGS sequence"/>
</dbReference>
<dbReference type="InterPro" id="IPR006162">
    <property type="entry name" value="Ppantetheine_attach_site"/>
</dbReference>
<dbReference type="PANTHER" id="PTHR45527">
    <property type="entry name" value="NONRIBOSOMAL PEPTIDE SYNTHETASE"/>
    <property type="match status" value="1"/>
</dbReference>
<evidence type="ECO:0000256" key="7">
    <source>
        <dbReference type="ARBA" id="ARBA00022598"/>
    </source>
</evidence>
<feature type="domain" description="Carrier" evidence="10">
    <location>
        <begin position="4"/>
        <end position="80"/>
    </location>
</feature>